<dbReference type="Proteomes" id="UP000002051">
    <property type="component" value="Chromosome 6"/>
</dbReference>
<dbReference type="EnsemblPlants" id="AES74405">
    <property type="protein sequence ID" value="AES74405"/>
    <property type="gene ID" value="MTR_6g005560"/>
</dbReference>
<evidence type="ECO:0008006" key="4">
    <source>
        <dbReference type="Google" id="ProtNLM"/>
    </source>
</evidence>
<reference evidence="1 3" key="2">
    <citation type="journal article" date="2014" name="BMC Genomics">
        <title>An improved genome release (version Mt4.0) for the model legume Medicago truncatula.</title>
        <authorList>
            <person name="Tang H."/>
            <person name="Krishnakumar V."/>
            <person name="Bidwell S."/>
            <person name="Rosen B."/>
            <person name="Chan A."/>
            <person name="Zhou S."/>
            <person name="Gentzbittel L."/>
            <person name="Childs K.L."/>
            <person name="Yandell M."/>
            <person name="Gundlach H."/>
            <person name="Mayer K.F."/>
            <person name="Schwartz D.C."/>
            <person name="Town C.D."/>
        </authorList>
    </citation>
    <scope>GENOME REANNOTATION</scope>
    <source>
        <strain evidence="2 3">cv. Jemalong A17</strain>
    </source>
</reference>
<evidence type="ECO:0000313" key="3">
    <source>
        <dbReference type="Proteomes" id="UP000002051"/>
    </source>
</evidence>
<reference evidence="1 3" key="1">
    <citation type="journal article" date="2011" name="Nature">
        <title>The Medicago genome provides insight into the evolution of rhizobial symbioses.</title>
        <authorList>
            <person name="Young N.D."/>
            <person name="Debelle F."/>
            <person name="Oldroyd G.E."/>
            <person name="Geurts R."/>
            <person name="Cannon S.B."/>
            <person name="Udvardi M.K."/>
            <person name="Benedito V.A."/>
            <person name="Mayer K.F."/>
            <person name="Gouzy J."/>
            <person name="Schoof H."/>
            <person name="Van de Peer Y."/>
            <person name="Proost S."/>
            <person name="Cook D.R."/>
            <person name="Meyers B.C."/>
            <person name="Spannagl M."/>
            <person name="Cheung F."/>
            <person name="De Mita S."/>
            <person name="Krishnakumar V."/>
            <person name="Gundlach H."/>
            <person name="Zhou S."/>
            <person name="Mudge J."/>
            <person name="Bharti A.K."/>
            <person name="Murray J.D."/>
            <person name="Naoumkina M.A."/>
            <person name="Rosen B."/>
            <person name="Silverstein K.A."/>
            <person name="Tang H."/>
            <person name="Rombauts S."/>
            <person name="Zhao P.X."/>
            <person name="Zhou P."/>
            <person name="Barbe V."/>
            <person name="Bardou P."/>
            <person name="Bechner M."/>
            <person name="Bellec A."/>
            <person name="Berger A."/>
            <person name="Berges H."/>
            <person name="Bidwell S."/>
            <person name="Bisseling T."/>
            <person name="Choisne N."/>
            <person name="Couloux A."/>
            <person name="Denny R."/>
            <person name="Deshpande S."/>
            <person name="Dai X."/>
            <person name="Doyle J.J."/>
            <person name="Dudez A.M."/>
            <person name="Farmer A.D."/>
            <person name="Fouteau S."/>
            <person name="Franken C."/>
            <person name="Gibelin C."/>
            <person name="Gish J."/>
            <person name="Goldstein S."/>
            <person name="Gonzalez A.J."/>
            <person name="Green P.J."/>
            <person name="Hallab A."/>
            <person name="Hartog M."/>
            <person name="Hua A."/>
            <person name="Humphray S.J."/>
            <person name="Jeong D.H."/>
            <person name="Jing Y."/>
            <person name="Jocker A."/>
            <person name="Kenton S.M."/>
            <person name="Kim D.J."/>
            <person name="Klee K."/>
            <person name="Lai H."/>
            <person name="Lang C."/>
            <person name="Lin S."/>
            <person name="Macmil S.L."/>
            <person name="Magdelenat G."/>
            <person name="Matthews L."/>
            <person name="McCorrison J."/>
            <person name="Monaghan E.L."/>
            <person name="Mun J.H."/>
            <person name="Najar F.Z."/>
            <person name="Nicholson C."/>
            <person name="Noirot C."/>
            <person name="O'Bleness M."/>
            <person name="Paule C.R."/>
            <person name="Poulain J."/>
            <person name="Prion F."/>
            <person name="Qin B."/>
            <person name="Qu C."/>
            <person name="Retzel E.F."/>
            <person name="Riddle C."/>
            <person name="Sallet E."/>
            <person name="Samain S."/>
            <person name="Samson N."/>
            <person name="Sanders I."/>
            <person name="Saurat O."/>
            <person name="Scarpelli C."/>
            <person name="Schiex T."/>
            <person name="Segurens B."/>
            <person name="Severin A.J."/>
            <person name="Sherrier D.J."/>
            <person name="Shi R."/>
            <person name="Sims S."/>
            <person name="Singer S.R."/>
            <person name="Sinharoy S."/>
            <person name="Sterck L."/>
            <person name="Viollet A."/>
            <person name="Wang B.B."/>
            <person name="Wang K."/>
            <person name="Wang M."/>
            <person name="Wang X."/>
            <person name="Warfsmann J."/>
            <person name="Weissenbach J."/>
            <person name="White D.D."/>
            <person name="White J.D."/>
            <person name="Wiley G.B."/>
            <person name="Wincker P."/>
            <person name="Xing Y."/>
            <person name="Yang L."/>
            <person name="Yao Z."/>
            <person name="Ying F."/>
            <person name="Zhai J."/>
            <person name="Zhou L."/>
            <person name="Zuber A."/>
            <person name="Denarie J."/>
            <person name="Dixon R.A."/>
            <person name="May G.D."/>
            <person name="Schwartz D.C."/>
            <person name="Rogers J."/>
            <person name="Quetier F."/>
            <person name="Town C.D."/>
            <person name="Roe B.A."/>
        </authorList>
    </citation>
    <scope>NUCLEOTIDE SEQUENCE [LARGE SCALE GENOMIC DNA]</scope>
    <source>
        <strain evidence="1">A17</strain>
        <strain evidence="2 3">cv. Jemalong A17</strain>
    </source>
</reference>
<sequence>MLERLDIEEQIHHRGSAQKVRKKDDHQVEIRRMYEWLEITRRRDFTHLIVESDSKLLMDMVTGGNYKITGPPTF</sequence>
<proteinExistence type="predicted"/>
<evidence type="ECO:0000313" key="1">
    <source>
        <dbReference type="EMBL" id="AES74405.1"/>
    </source>
</evidence>
<dbReference type="HOGENOM" id="CLU_2691511_0_0_1"/>
<accession>G7KHJ3</accession>
<protein>
    <recommendedName>
        <fullName evidence="4">RNase H type-1 domain-containing protein</fullName>
    </recommendedName>
</protein>
<dbReference type="EMBL" id="CM001222">
    <property type="protein sequence ID" value="AES74405.1"/>
    <property type="molecule type" value="Genomic_DNA"/>
</dbReference>
<reference evidence="2" key="3">
    <citation type="submission" date="2015-04" db="UniProtKB">
        <authorList>
            <consortium name="EnsemblPlants"/>
        </authorList>
    </citation>
    <scope>IDENTIFICATION</scope>
    <source>
        <strain evidence="2">cv. Jemalong A17</strain>
    </source>
</reference>
<keyword evidence="3" id="KW-1185">Reference proteome</keyword>
<name>G7KHJ3_MEDTR</name>
<dbReference type="PaxDb" id="3880-AES74405"/>
<evidence type="ECO:0000313" key="2">
    <source>
        <dbReference type="EnsemblPlants" id="AES74405"/>
    </source>
</evidence>
<gene>
    <name evidence="1" type="ordered locus">MTR_6g005560</name>
</gene>
<organism evidence="1 3">
    <name type="scientific">Medicago truncatula</name>
    <name type="common">Barrel medic</name>
    <name type="synonym">Medicago tribuloides</name>
    <dbReference type="NCBI Taxonomy" id="3880"/>
    <lineage>
        <taxon>Eukaryota</taxon>
        <taxon>Viridiplantae</taxon>
        <taxon>Streptophyta</taxon>
        <taxon>Embryophyta</taxon>
        <taxon>Tracheophyta</taxon>
        <taxon>Spermatophyta</taxon>
        <taxon>Magnoliopsida</taxon>
        <taxon>eudicotyledons</taxon>
        <taxon>Gunneridae</taxon>
        <taxon>Pentapetalae</taxon>
        <taxon>rosids</taxon>
        <taxon>fabids</taxon>
        <taxon>Fabales</taxon>
        <taxon>Fabaceae</taxon>
        <taxon>Papilionoideae</taxon>
        <taxon>50 kb inversion clade</taxon>
        <taxon>NPAAA clade</taxon>
        <taxon>Hologalegina</taxon>
        <taxon>IRL clade</taxon>
        <taxon>Trifolieae</taxon>
        <taxon>Medicago</taxon>
    </lineage>
</organism>
<dbReference type="AlphaFoldDB" id="G7KHJ3"/>